<feature type="region of interest" description="Disordered" evidence="2">
    <location>
        <begin position="154"/>
        <end position="233"/>
    </location>
</feature>
<evidence type="ECO:0000256" key="1">
    <source>
        <dbReference type="SAM" id="Coils"/>
    </source>
</evidence>
<feature type="compositionally biased region" description="Basic residues" evidence="2">
    <location>
        <begin position="220"/>
        <end position="230"/>
    </location>
</feature>
<dbReference type="EMBL" id="KN839070">
    <property type="protein sequence ID" value="KIJ91006.1"/>
    <property type="molecule type" value="Genomic_DNA"/>
</dbReference>
<dbReference type="Proteomes" id="UP000054477">
    <property type="component" value="Unassembled WGS sequence"/>
</dbReference>
<sequence length="449" mass="50983">MQENKIFPVMPASYAMPTQRPKIKGFKRIVKKNVVVWTEAVVKAVYCEFAPCNMHGVKCVPPNTATSDLRWNLLNCSHSVNVRKRRCPRPAQYMWKKLKSKWEEMGYDLVESEFRVWYPRIMAGASPYVIKEFDDDNDGNAVELVEIATQLRGESGAGAGGVSGKAKGKAYAVQEEEESGSEGSEAEGQDDGEEGEGYGEDREAEEESWRPTSRKSSGGHSRRGPKRKKRSTLEATIKQLEKELGTAHDRTAELVTARDIYRTRFLEEHKRHQDEEGKWRQMQTKEMDPYLEREANLKAENRELRVQLEIQKAQNNAVKEAPQEEDGEALLSAQKLVQAENVQFRNHISKFLNTNMRMGLLAELGQREPTKVAKILEDIRHESREGAFKVLLLPSPVPVGNQVKAFEENLGRVEETCLSRGRKRAGQVGEEVERKRKRARLLSSDGEAE</sequence>
<evidence type="ECO:0000256" key="2">
    <source>
        <dbReference type="SAM" id="MobiDB-lite"/>
    </source>
</evidence>
<name>A0A0C9X0E8_9AGAR</name>
<organism evidence="3 4">
    <name type="scientific">Laccaria amethystina LaAM-08-1</name>
    <dbReference type="NCBI Taxonomy" id="1095629"/>
    <lineage>
        <taxon>Eukaryota</taxon>
        <taxon>Fungi</taxon>
        <taxon>Dikarya</taxon>
        <taxon>Basidiomycota</taxon>
        <taxon>Agaricomycotina</taxon>
        <taxon>Agaricomycetes</taxon>
        <taxon>Agaricomycetidae</taxon>
        <taxon>Agaricales</taxon>
        <taxon>Agaricineae</taxon>
        <taxon>Hydnangiaceae</taxon>
        <taxon>Laccaria</taxon>
    </lineage>
</organism>
<feature type="region of interest" description="Disordered" evidence="2">
    <location>
        <begin position="424"/>
        <end position="449"/>
    </location>
</feature>
<dbReference type="HOGENOM" id="CLU_683469_0_0_1"/>
<reference evidence="3 4" key="1">
    <citation type="submission" date="2014-04" db="EMBL/GenBank/DDBJ databases">
        <authorList>
            <consortium name="DOE Joint Genome Institute"/>
            <person name="Kuo A."/>
            <person name="Kohler A."/>
            <person name="Nagy L.G."/>
            <person name="Floudas D."/>
            <person name="Copeland A."/>
            <person name="Barry K.W."/>
            <person name="Cichocki N."/>
            <person name="Veneault-Fourrey C."/>
            <person name="LaButti K."/>
            <person name="Lindquist E.A."/>
            <person name="Lipzen A."/>
            <person name="Lundell T."/>
            <person name="Morin E."/>
            <person name="Murat C."/>
            <person name="Sun H."/>
            <person name="Tunlid A."/>
            <person name="Henrissat B."/>
            <person name="Grigoriev I.V."/>
            <person name="Hibbett D.S."/>
            <person name="Martin F."/>
            <person name="Nordberg H.P."/>
            <person name="Cantor M.N."/>
            <person name="Hua S.X."/>
        </authorList>
    </citation>
    <scope>NUCLEOTIDE SEQUENCE [LARGE SCALE GENOMIC DNA]</scope>
    <source>
        <strain evidence="3 4">LaAM-08-1</strain>
    </source>
</reference>
<dbReference type="PROSITE" id="PS00018">
    <property type="entry name" value="EF_HAND_1"/>
    <property type="match status" value="1"/>
</dbReference>
<evidence type="ECO:0000313" key="3">
    <source>
        <dbReference type="EMBL" id="KIJ91006.1"/>
    </source>
</evidence>
<proteinExistence type="predicted"/>
<keyword evidence="4" id="KW-1185">Reference proteome</keyword>
<evidence type="ECO:0000313" key="4">
    <source>
        <dbReference type="Proteomes" id="UP000054477"/>
    </source>
</evidence>
<gene>
    <name evidence="3" type="ORF">K443DRAFT_126349</name>
</gene>
<keyword evidence="1" id="KW-0175">Coiled coil</keyword>
<protein>
    <submittedName>
        <fullName evidence="3">Unplaced genomic scaffold K443scaffold_535, whole genome shotgun sequence</fullName>
    </submittedName>
</protein>
<reference evidence="4" key="2">
    <citation type="submission" date="2015-01" db="EMBL/GenBank/DDBJ databases">
        <title>Evolutionary Origins and Diversification of the Mycorrhizal Mutualists.</title>
        <authorList>
            <consortium name="DOE Joint Genome Institute"/>
            <consortium name="Mycorrhizal Genomics Consortium"/>
            <person name="Kohler A."/>
            <person name="Kuo A."/>
            <person name="Nagy L.G."/>
            <person name="Floudas D."/>
            <person name="Copeland A."/>
            <person name="Barry K.W."/>
            <person name="Cichocki N."/>
            <person name="Veneault-Fourrey C."/>
            <person name="LaButti K."/>
            <person name="Lindquist E.A."/>
            <person name="Lipzen A."/>
            <person name="Lundell T."/>
            <person name="Morin E."/>
            <person name="Murat C."/>
            <person name="Riley R."/>
            <person name="Ohm R."/>
            <person name="Sun H."/>
            <person name="Tunlid A."/>
            <person name="Henrissat B."/>
            <person name="Grigoriev I.V."/>
            <person name="Hibbett D.S."/>
            <person name="Martin F."/>
        </authorList>
    </citation>
    <scope>NUCLEOTIDE SEQUENCE [LARGE SCALE GENOMIC DNA]</scope>
    <source>
        <strain evidence="4">LaAM-08-1</strain>
    </source>
</reference>
<feature type="coiled-coil region" evidence="1">
    <location>
        <begin position="294"/>
        <end position="321"/>
    </location>
</feature>
<dbReference type="InterPro" id="IPR018247">
    <property type="entry name" value="EF_Hand_1_Ca_BS"/>
</dbReference>
<feature type="compositionally biased region" description="Acidic residues" evidence="2">
    <location>
        <begin position="174"/>
        <end position="206"/>
    </location>
</feature>
<dbReference type="AlphaFoldDB" id="A0A0C9X0E8"/>
<accession>A0A0C9X0E8</accession>